<comment type="caution">
    <text evidence="1">The sequence shown here is derived from an EMBL/GenBank/DDBJ whole genome shotgun (WGS) entry which is preliminary data.</text>
</comment>
<evidence type="ECO:0000313" key="1">
    <source>
        <dbReference type="EMBL" id="EUA88635.1"/>
    </source>
</evidence>
<accession>A0ABP3AFT1</accession>
<name>A0ABP3AFT1_MYCUL</name>
<keyword evidence="2" id="KW-1185">Reference proteome</keyword>
<proteinExistence type="predicted"/>
<reference evidence="1 2" key="1">
    <citation type="submission" date="2014-01" db="EMBL/GenBank/DDBJ databases">
        <authorList>
            <person name="Dobos K."/>
            <person name="Lenaerts A."/>
            <person name="Ordway D."/>
            <person name="DeGroote M.A."/>
            <person name="Parker T."/>
            <person name="Sizemore C."/>
            <person name="Tallon L.J."/>
            <person name="Sadzewicz L.K."/>
            <person name="Sengamalay N."/>
            <person name="Fraser C.M."/>
            <person name="Hine E."/>
            <person name="Shefchek K.A."/>
            <person name="Das S.P."/>
            <person name="Tettelin H."/>
        </authorList>
    </citation>
    <scope>NUCLEOTIDE SEQUENCE [LARGE SCALE GENOMIC DNA]</scope>
    <source>
        <strain evidence="1 2">Harvey</strain>
    </source>
</reference>
<evidence type="ECO:0000313" key="2">
    <source>
        <dbReference type="Proteomes" id="UP000020681"/>
    </source>
</evidence>
<gene>
    <name evidence="1" type="ORF">I551_4886</name>
</gene>
<dbReference type="EMBL" id="JAOL01000137">
    <property type="protein sequence ID" value="EUA88635.1"/>
    <property type="molecule type" value="Genomic_DNA"/>
</dbReference>
<organism evidence="1 2">
    <name type="scientific">Mycobacterium ulcerans str. Harvey</name>
    <dbReference type="NCBI Taxonomy" id="1299332"/>
    <lineage>
        <taxon>Bacteria</taxon>
        <taxon>Bacillati</taxon>
        <taxon>Actinomycetota</taxon>
        <taxon>Actinomycetes</taxon>
        <taxon>Mycobacteriales</taxon>
        <taxon>Mycobacteriaceae</taxon>
        <taxon>Mycobacterium</taxon>
        <taxon>Mycobacterium ulcerans group</taxon>
    </lineage>
</organism>
<protein>
    <submittedName>
        <fullName evidence="1">Uncharacterized protein</fullName>
    </submittedName>
</protein>
<sequence length="41" mass="4630">MIRHGLRDTSRCERCAPGIFRRGVVESICSYRHGQLVVISA</sequence>
<dbReference type="Proteomes" id="UP000020681">
    <property type="component" value="Unassembled WGS sequence"/>
</dbReference>